<name>A0A7C3YMR1_9EURY</name>
<gene>
    <name evidence="3" type="ORF">ENL48_01330</name>
    <name evidence="2" type="ORF">ENT89_04550</name>
    <name evidence="1" type="ORF">ENX77_00805</name>
</gene>
<organism evidence="1">
    <name type="scientific">Geoglobus ahangari</name>
    <dbReference type="NCBI Taxonomy" id="113653"/>
    <lineage>
        <taxon>Archaea</taxon>
        <taxon>Methanobacteriati</taxon>
        <taxon>Methanobacteriota</taxon>
        <taxon>Archaeoglobi</taxon>
        <taxon>Archaeoglobales</taxon>
        <taxon>Archaeoglobaceae</taxon>
        <taxon>Geoglobus</taxon>
    </lineage>
</organism>
<protein>
    <recommendedName>
        <fullName evidence="4">CobQ/CobB/MinD/ParA nucleotide binding domain-containing protein</fullName>
    </recommendedName>
</protein>
<evidence type="ECO:0008006" key="4">
    <source>
        <dbReference type="Google" id="ProtNLM"/>
    </source>
</evidence>
<accession>A0A7C3YMR1</accession>
<dbReference type="EMBL" id="DRUC01000024">
    <property type="protein sequence ID" value="HHF47877.1"/>
    <property type="molecule type" value="Genomic_DNA"/>
</dbReference>
<proteinExistence type="predicted"/>
<sequence length="83" mass="9996">MIRIVDLCHHFKVKPFVIINRFNLNEELSSKIEKWCKKEGVTFIGKIPFSESVIYQMSELQFPFRGEIAEKIKECWEKFKEKQ</sequence>
<dbReference type="AlphaFoldDB" id="A0A7C3YMR1"/>
<evidence type="ECO:0000313" key="2">
    <source>
        <dbReference type="EMBL" id="HGU59430.1"/>
    </source>
</evidence>
<comment type="caution">
    <text evidence="1">The sequence shown here is derived from an EMBL/GenBank/DDBJ whole genome shotgun (WGS) entry which is preliminary data.</text>
</comment>
<dbReference type="PANTHER" id="PTHR43534">
    <property type="entry name" value="MIND SUPERFAMILY P-LOOP ATPASE CONTAINING AN INSERTED FERREDOXIN DOMAIN"/>
    <property type="match status" value="1"/>
</dbReference>
<reference evidence="1" key="1">
    <citation type="journal article" date="2020" name="mSystems">
        <title>Genome- and Community-Level Interaction Insights into Carbon Utilization and Element Cycling Functions of Hydrothermarchaeota in Hydrothermal Sediment.</title>
        <authorList>
            <person name="Zhou Z."/>
            <person name="Liu Y."/>
            <person name="Xu W."/>
            <person name="Pan J."/>
            <person name="Luo Z.H."/>
            <person name="Li M."/>
        </authorList>
    </citation>
    <scope>NUCLEOTIDE SEQUENCE [LARGE SCALE GENOMIC DNA]</scope>
    <source>
        <strain evidence="3">SpSt-10</strain>
        <strain evidence="2">SpSt-62</strain>
        <strain evidence="1">SpSt-97</strain>
    </source>
</reference>
<dbReference type="InterPro" id="IPR027417">
    <property type="entry name" value="P-loop_NTPase"/>
</dbReference>
<dbReference type="PANTHER" id="PTHR43534:SF1">
    <property type="entry name" value="4FE-4S CLUSTER CONTAINING PARA FAMILY ATPASE PROTEIN"/>
    <property type="match status" value="1"/>
</dbReference>
<dbReference type="SUPFAM" id="SSF52540">
    <property type="entry name" value="P-loop containing nucleoside triphosphate hydrolases"/>
    <property type="match status" value="1"/>
</dbReference>
<dbReference type="EMBL" id="DTPI01000006">
    <property type="protein sequence ID" value="HGE65666.1"/>
    <property type="molecule type" value="Genomic_DNA"/>
</dbReference>
<dbReference type="EMBL" id="DTAK01000032">
    <property type="protein sequence ID" value="HGU59430.1"/>
    <property type="molecule type" value="Genomic_DNA"/>
</dbReference>
<evidence type="ECO:0000313" key="1">
    <source>
        <dbReference type="EMBL" id="HGE65666.1"/>
    </source>
</evidence>
<evidence type="ECO:0000313" key="3">
    <source>
        <dbReference type="EMBL" id="HHF47877.1"/>
    </source>
</evidence>